<evidence type="ECO:0000313" key="3">
    <source>
        <dbReference type="EMBL" id="MBO8470761.1"/>
    </source>
</evidence>
<proteinExistence type="predicted"/>
<keyword evidence="1" id="KW-0479">Metal-binding</keyword>
<dbReference type="InterPro" id="IPR011051">
    <property type="entry name" value="RmlC_Cupin_sf"/>
</dbReference>
<evidence type="ECO:0000313" key="4">
    <source>
        <dbReference type="Proteomes" id="UP000823603"/>
    </source>
</evidence>
<reference evidence="3" key="2">
    <citation type="journal article" date="2021" name="PeerJ">
        <title>Extensive microbial diversity within the chicken gut microbiome revealed by metagenomics and culture.</title>
        <authorList>
            <person name="Gilroy R."/>
            <person name="Ravi A."/>
            <person name="Getino M."/>
            <person name="Pursley I."/>
            <person name="Horton D.L."/>
            <person name="Alikhan N.F."/>
            <person name="Baker D."/>
            <person name="Gharbi K."/>
            <person name="Hall N."/>
            <person name="Watson M."/>
            <person name="Adriaenssens E.M."/>
            <person name="Foster-Nyarko E."/>
            <person name="Jarju S."/>
            <person name="Secka A."/>
            <person name="Antonio M."/>
            <person name="Oren A."/>
            <person name="Chaudhuri R.R."/>
            <person name="La Ragione R."/>
            <person name="Hildebrand F."/>
            <person name="Pallen M.J."/>
        </authorList>
    </citation>
    <scope>NUCLEOTIDE SEQUENCE</scope>
    <source>
        <strain evidence="3">B2-22910</strain>
    </source>
</reference>
<dbReference type="InterPro" id="IPR014710">
    <property type="entry name" value="RmlC-like_jellyroll"/>
</dbReference>
<sequence length="109" mass="11918">MNIDFDKTELSVIPNFKGGEKELRARMFFDGTNRIMKACLVPGASIGMHTHDDSCEVIFITSGRGSVIMDGVTSPVYAGLCHYCPQGHTHSLINDSDADLEFLAVVPKQ</sequence>
<dbReference type="Gene3D" id="2.60.120.10">
    <property type="entry name" value="Jelly Rolls"/>
    <property type="match status" value="1"/>
</dbReference>
<dbReference type="PANTHER" id="PTHR35848">
    <property type="entry name" value="OXALATE-BINDING PROTEIN"/>
    <property type="match status" value="1"/>
</dbReference>
<dbReference type="Proteomes" id="UP000823603">
    <property type="component" value="Unassembled WGS sequence"/>
</dbReference>
<feature type="domain" description="Cupin type-2" evidence="2">
    <location>
        <begin position="39"/>
        <end position="106"/>
    </location>
</feature>
<accession>A0A9D9NEL6</accession>
<gene>
    <name evidence="3" type="ORF">IAB82_03075</name>
</gene>
<dbReference type="AlphaFoldDB" id="A0A9D9NEL6"/>
<dbReference type="EMBL" id="JADIMB010000044">
    <property type="protein sequence ID" value="MBO8470761.1"/>
    <property type="molecule type" value="Genomic_DNA"/>
</dbReference>
<name>A0A9D9NEL6_9BACT</name>
<dbReference type="PANTHER" id="PTHR35848:SF6">
    <property type="entry name" value="CUPIN TYPE-2 DOMAIN-CONTAINING PROTEIN"/>
    <property type="match status" value="1"/>
</dbReference>
<dbReference type="InterPro" id="IPR013096">
    <property type="entry name" value="Cupin_2"/>
</dbReference>
<evidence type="ECO:0000259" key="2">
    <source>
        <dbReference type="Pfam" id="PF07883"/>
    </source>
</evidence>
<evidence type="ECO:0000256" key="1">
    <source>
        <dbReference type="ARBA" id="ARBA00022723"/>
    </source>
</evidence>
<dbReference type="GO" id="GO:0046872">
    <property type="term" value="F:metal ion binding"/>
    <property type="evidence" value="ECO:0007669"/>
    <property type="project" value="UniProtKB-KW"/>
</dbReference>
<dbReference type="Pfam" id="PF07883">
    <property type="entry name" value="Cupin_2"/>
    <property type="match status" value="1"/>
</dbReference>
<protein>
    <submittedName>
        <fullName evidence="3">Cupin domain-containing protein</fullName>
    </submittedName>
</protein>
<dbReference type="InterPro" id="IPR051610">
    <property type="entry name" value="GPI/OXD"/>
</dbReference>
<organism evidence="3 4">
    <name type="scientific">Candidatus Cryptobacteroides faecavium</name>
    <dbReference type="NCBI Taxonomy" id="2840762"/>
    <lineage>
        <taxon>Bacteria</taxon>
        <taxon>Pseudomonadati</taxon>
        <taxon>Bacteroidota</taxon>
        <taxon>Bacteroidia</taxon>
        <taxon>Bacteroidales</taxon>
        <taxon>Candidatus Cryptobacteroides</taxon>
    </lineage>
</organism>
<comment type="caution">
    <text evidence="3">The sequence shown here is derived from an EMBL/GenBank/DDBJ whole genome shotgun (WGS) entry which is preliminary data.</text>
</comment>
<reference evidence="3" key="1">
    <citation type="submission" date="2020-10" db="EMBL/GenBank/DDBJ databases">
        <authorList>
            <person name="Gilroy R."/>
        </authorList>
    </citation>
    <scope>NUCLEOTIDE SEQUENCE</scope>
    <source>
        <strain evidence="3">B2-22910</strain>
    </source>
</reference>
<dbReference type="SUPFAM" id="SSF51182">
    <property type="entry name" value="RmlC-like cupins"/>
    <property type="match status" value="1"/>
</dbReference>